<evidence type="ECO:0000256" key="1">
    <source>
        <dbReference type="SAM" id="Phobius"/>
    </source>
</evidence>
<comment type="caution">
    <text evidence="2">The sequence shown here is derived from an EMBL/GenBank/DDBJ whole genome shotgun (WGS) entry which is preliminary data.</text>
</comment>
<accession>A0A1F6CEQ8</accession>
<sequence length="141" mass="15895">MQFQVPQFIEVEDKIFGPLTFRQFAYLAGAAGFAVVVHAFVSWTITIFISAPVIALALALAFYKVNSRPFITVLEAAFYYALSKKLYLWKHEPKKLSKQADLPIGNAVSLAAPRLSQNKLKDIAWSLDIQESIYSRPNQQK</sequence>
<dbReference type="EMBL" id="MFKQ01000003">
    <property type="protein sequence ID" value="OGG47679.1"/>
    <property type="molecule type" value="Genomic_DNA"/>
</dbReference>
<organism evidence="2 3">
    <name type="scientific">Candidatus Kaiserbacteria bacterium RIFCSPHIGHO2_01_FULL_49_13</name>
    <dbReference type="NCBI Taxonomy" id="1798477"/>
    <lineage>
        <taxon>Bacteria</taxon>
        <taxon>Candidatus Kaiseribacteriota</taxon>
    </lineage>
</organism>
<feature type="transmembrane region" description="Helical" evidence="1">
    <location>
        <begin position="24"/>
        <end position="41"/>
    </location>
</feature>
<reference evidence="2 3" key="1">
    <citation type="journal article" date="2016" name="Nat. Commun.">
        <title>Thousands of microbial genomes shed light on interconnected biogeochemical processes in an aquifer system.</title>
        <authorList>
            <person name="Anantharaman K."/>
            <person name="Brown C.T."/>
            <person name="Hug L.A."/>
            <person name="Sharon I."/>
            <person name="Castelle C.J."/>
            <person name="Probst A.J."/>
            <person name="Thomas B.C."/>
            <person name="Singh A."/>
            <person name="Wilkins M.J."/>
            <person name="Karaoz U."/>
            <person name="Brodie E.L."/>
            <person name="Williams K.H."/>
            <person name="Hubbard S.S."/>
            <person name="Banfield J.F."/>
        </authorList>
    </citation>
    <scope>NUCLEOTIDE SEQUENCE [LARGE SCALE GENOMIC DNA]</scope>
</reference>
<dbReference type="AlphaFoldDB" id="A0A1F6CEQ8"/>
<dbReference type="InterPro" id="IPR024414">
    <property type="entry name" value="Uncharacterised_PrgI"/>
</dbReference>
<evidence type="ECO:0000313" key="2">
    <source>
        <dbReference type="EMBL" id="OGG47679.1"/>
    </source>
</evidence>
<name>A0A1F6CEQ8_9BACT</name>
<protein>
    <recommendedName>
        <fullName evidence="4">PrgI family protein</fullName>
    </recommendedName>
</protein>
<evidence type="ECO:0000313" key="3">
    <source>
        <dbReference type="Proteomes" id="UP000178344"/>
    </source>
</evidence>
<feature type="transmembrane region" description="Helical" evidence="1">
    <location>
        <begin position="47"/>
        <end position="65"/>
    </location>
</feature>
<keyword evidence="1" id="KW-0472">Membrane</keyword>
<dbReference type="Proteomes" id="UP000178344">
    <property type="component" value="Unassembled WGS sequence"/>
</dbReference>
<evidence type="ECO:0008006" key="4">
    <source>
        <dbReference type="Google" id="ProtNLM"/>
    </source>
</evidence>
<keyword evidence="1" id="KW-1133">Transmembrane helix</keyword>
<keyword evidence="1" id="KW-0812">Transmembrane</keyword>
<dbReference type="Pfam" id="PF12666">
    <property type="entry name" value="PrgI"/>
    <property type="match status" value="1"/>
</dbReference>
<gene>
    <name evidence="2" type="ORF">A2671_01605</name>
</gene>
<proteinExistence type="predicted"/>